<dbReference type="EMBL" id="KN838659">
    <property type="protein sequence ID" value="KIJ98863.1"/>
    <property type="molecule type" value="Genomic_DNA"/>
</dbReference>
<organism evidence="1 2">
    <name type="scientific">Laccaria amethystina LaAM-08-1</name>
    <dbReference type="NCBI Taxonomy" id="1095629"/>
    <lineage>
        <taxon>Eukaryota</taxon>
        <taxon>Fungi</taxon>
        <taxon>Dikarya</taxon>
        <taxon>Basidiomycota</taxon>
        <taxon>Agaricomycotina</taxon>
        <taxon>Agaricomycetes</taxon>
        <taxon>Agaricomycetidae</taxon>
        <taxon>Agaricales</taxon>
        <taxon>Agaricineae</taxon>
        <taxon>Hydnangiaceae</taxon>
        <taxon>Laccaria</taxon>
    </lineage>
</organism>
<evidence type="ECO:0000313" key="1">
    <source>
        <dbReference type="EMBL" id="KIJ98863.1"/>
    </source>
</evidence>
<evidence type="ECO:0000313" key="2">
    <source>
        <dbReference type="Proteomes" id="UP000054477"/>
    </source>
</evidence>
<dbReference type="AlphaFoldDB" id="A0A0C9XBK2"/>
<reference evidence="2" key="2">
    <citation type="submission" date="2015-01" db="EMBL/GenBank/DDBJ databases">
        <title>Evolutionary Origins and Diversification of the Mycorrhizal Mutualists.</title>
        <authorList>
            <consortium name="DOE Joint Genome Institute"/>
            <consortium name="Mycorrhizal Genomics Consortium"/>
            <person name="Kohler A."/>
            <person name="Kuo A."/>
            <person name="Nagy L.G."/>
            <person name="Floudas D."/>
            <person name="Copeland A."/>
            <person name="Barry K.W."/>
            <person name="Cichocki N."/>
            <person name="Veneault-Fourrey C."/>
            <person name="LaButti K."/>
            <person name="Lindquist E.A."/>
            <person name="Lipzen A."/>
            <person name="Lundell T."/>
            <person name="Morin E."/>
            <person name="Murat C."/>
            <person name="Riley R."/>
            <person name="Ohm R."/>
            <person name="Sun H."/>
            <person name="Tunlid A."/>
            <person name="Henrissat B."/>
            <person name="Grigoriev I.V."/>
            <person name="Hibbett D.S."/>
            <person name="Martin F."/>
        </authorList>
    </citation>
    <scope>NUCLEOTIDE SEQUENCE [LARGE SCALE GENOMIC DNA]</scope>
    <source>
        <strain evidence="2">LaAM-08-1</strain>
    </source>
</reference>
<proteinExistence type="predicted"/>
<protein>
    <submittedName>
        <fullName evidence="1">Uncharacterized protein</fullName>
    </submittedName>
</protein>
<name>A0A0C9XBK2_9AGAR</name>
<keyword evidence="2" id="KW-1185">Reference proteome</keyword>
<sequence length="51" mass="5893">MDVVVEKEQNWCTNNVTLPKSGQQHIGFEQFHVRHTGTWWAGDPIRVMVKG</sequence>
<reference evidence="1 2" key="1">
    <citation type="submission" date="2014-04" db="EMBL/GenBank/DDBJ databases">
        <authorList>
            <consortium name="DOE Joint Genome Institute"/>
            <person name="Kuo A."/>
            <person name="Kohler A."/>
            <person name="Nagy L.G."/>
            <person name="Floudas D."/>
            <person name="Copeland A."/>
            <person name="Barry K.W."/>
            <person name="Cichocki N."/>
            <person name="Veneault-Fourrey C."/>
            <person name="LaButti K."/>
            <person name="Lindquist E.A."/>
            <person name="Lipzen A."/>
            <person name="Lundell T."/>
            <person name="Morin E."/>
            <person name="Murat C."/>
            <person name="Sun H."/>
            <person name="Tunlid A."/>
            <person name="Henrissat B."/>
            <person name="Grigoriev I.V."/>
            <person name="Hibbett D.S."/>
            <person name="Martin F."/>
            <person name="Nordberg H.P."/>
            <person name="Cantor M.N."/>
            <person name="Hua S.X."/>
        </authorList>
    </citation>
    <scope>NUCLEOTIDE SEQUENCE [LARGE SCALE GENOMIC DNA]</scope>
    <source>
        <strain evidence="1 2">LaAM-08-1</strain>
    </source>
</reference>
<gene>
    <name evidence="1" type="ORF">K443DRAFT_8824</name>
</gene>
<dbReference type="HOGENOM" id="CLU_3106710_0_0_1"/>
<dbReference type="Proteomes" id="UP000054477">
    <property type="component" value="Unassembled WGS sequence"/>
</dbReference>
<accession>A0A0C9XBK2</accession>